<feature type="transmembrane region" description="Helical" evidence="7">
    <location>
        <begin position="169"/>
        <end position="197"/>
    </location>
</feature>
<keyword evidence="10" id="KW-1185">Reference proteome</keyword>
<evidence type="ECO:0000256" key="7">
    <source>
        <dbReference type="SAM" id="Phobius"/>
    </source>
</evidence>
<dbReference type="PANTHER" id="PTHR43289">
    <property type="entry name" value="MITOGEN-ACTIVATED PROTEIN KINASE KINASE KINASE 20-RELATED"/>
    <property type="match status" value="1"/>
</dbReference>
<dbReference type="PANTHER" id="PTHR43289:SF34">
    <property type="entry name" value="SERINE_THREONINE-PROTEIN KINASE YBDM-RELATED"/>
    <property type="match status" value="1"/>
</dbReference>
<dbReference type="PROSITE" id="PS00108">
    <property type="entry name" value="PROTEIN_KINASE_ST"/>
    <property type="match status" value="1"/>
</dbReference>
<comment type="caution">
    <text evidence="9">The sequence shown here is derived from an EMBL/GenBank/DDBJ whole genome shotgun (WGS) entry which is preliminary data.</text>
</comment>
<dbReference type="Gene3D" id="1.10.510.10">
    <property type="entry name" value="Transferase(Phosphotransferase) domain 1"/>
    <property type="match status" value="1"/>
</dbReference>
<feature type="region of interest" description="Disordered" evidence="6">
    <location>
        <begin position="209"/>
        <end position="274"/>
    </location>
</feature>
<dbReference type="InterPro" id="IPR008271">
    <property type="entry name" value="Ser/Thr_kinase_AS"/>
</dbReference>
<dbReference type="CDD" id="cd14014">
    <property type="entry name" value="STKc_PknB_like"/>
    <property type="match status" value="1"/>
</dbReference>
<dbReference type="GO" id="GO:0004674">
    <property type="term" value="F:protein serine/threonine kinase activity"/>
    <property type="evidence" value="ECO:0007669"/>
    <property type="project" value="UniProtKB-EC"/>
</dbReference>
<evidence type="ECO:0000256" key="6">
    <source>
        <dbReference type="SAM" id="MobiDB-lite"/>
    </source>
</evidence>
<evidence type="ECO:0000313" key="9">
    <source>
        <dbReference type="EMBL" id="MET9844825.1"/>
    </source>
</evidence>
<organism evidence="9 10">
    <name type="scientific">Streptomyces ossamyceticus</name>
    <dbReference type="NCBI Taxonomy" id="249581"/>
    <lineage>
        <taxon>Bacteria</taxon>
        <taxon>Bacillati</taxon>
        <taxon>Actinomycetota</taxon>
        <taxon>Actinomycetes</taxon>
        <taxon>Kitasatosporales</taxon>
        <taxon>Streptomycetaceae</taxon>
        <taxon>Streptomyces</taxon>
    </lineage>
</organism>
<name>A0ABV2UUQ3_9ACTN</name>
<dbReference type="Gene3D" id="3.30.200.20">
    <property type="entry name" value="Phosphorylase Kinase, domain 1"/>
    <property type="match status" value="1"/>
</dbReference>
<feature type="compositionally biased region" description="Pro residues" evidence="6">
    <location>
        <begin position="253"/>
        <end position="265"/>
    </location>
</feature>
<gene>
    <name evidence="9" type="ORF">ABZZ21_09620</name>
</gene>
<dbReference type="InterPro" id="IPR000719">
    <property type="entry name" value="Prot_kinase_dom"/>
</dbReference>
<dbReference type="EC" id="2.7.11.1" evidence="9"/>
<keyword evidence="7" id="KW-1133">Transmembrane helix</keyword>
<dbReference type="EMBL" id="JBEXPZ010000010">
    <property type="protein sequence ID" value="MET9844825.1"/>
    <property type="molecule type" value="Genomic_DNA"/>
</dbReference>
<evidence type="ECO:0000256" key="2">
    <source>
        <dbReference type="ARBA" id="ARBA00022741"/>
    </source>
</evidence>
<dbReference type="RefSeq" id="WP_355395035.1">
    <property type="nucleotide sequence ID" value="NZ_JBEXPZ010000010.1"/>
</dbReference>
<feature type="domain" description="Protein kinase" evidence="8">
    <location>
        <begin position="327"/>
        <end position="592"/>
    </location>
</feature>
<evidence type="ECO:0000256" key="3">
    <source>
        <dbReference type="ARBA" id="ARBA00022777"/>
    </source>
</evidence>
<feature type="binding site" evidence="5">
    <location>
        <position position="356"/>
    </location>
    <ligand>
        <name>ATP</name>
        <dbReference type="ChEBI" id="CHEBI:30616"/>
    </ligand>
</feature>
<keyword evidence="2 5" id="KW-0547">Nucleotide-binding</keyword>
<evidence type="ECO:0000256" key="4">
    <source>
        <dbReference type="ARBA" id="ARBA00022840"/>
    </source>
</evidence>
<dbReference type="PROSITE" id="PS00107">
    <property type="entry name" value="PROTEIN_KINASE_ATP"/>
    <property type="match status" value="1"/>
</dbReference>
<keyword evidence="7" id="KW-0472">Membrane</keyword>
<protein>
    <submittedName>
        <fullName evidence="9">Serine/threonine-protein kinase</fullName>
        <ecNumber evidence="9">2.7.11.1</ecNumber>
    </submittedName>
</protein>
<dbReference type="InterPro" id="IPR011009">
    <property type="entry name" value="Kinase-like_dom_sf"/>
</dbReference>
<evidence type="ECO:0000256" key="5">
    <source>
        <dbReference type="PROSITE-ProRule" id="PRU10141"/>
    </source>
</evidence>
<dbReference type="InterPro" id="IPR017441">
    <property type="entry name" value="Protein_kinase_ATP_BS"/>
</dbReference>
<feature type="compositionally biased region" description="Low complexity" evidence="6">
    <location>
        <begin position="209"/>
        <end position="238"/>
    </location>
</feature>
<dbReference type="SUPFAM" id="SSF56112">
    <property type="entry name" value="Protein kinase-like (PK-like)"/>
    <property type="match status" value="1"/>
</dbReference>
<evidence type="ECO:0000259" key="8">
    <source>
        <dbReference type="PROSITE" id="PS50011"/>
    </source>
</evidence>
<reference evidence="9 10" key="1">
    <citation type="submission" date="2024-06" db="EMBL/GenBank/DDBJ databases">
        <title>The Natural Products Discovery Center: Release of the First 8490 Sequenced Strains for Exploring Actinobacteria Biosynthetic Diversity.</title>
        <authorList>
            <person name="Kalkreuter E."/>
            <person name="Kautsar S.A."/>
            <person name="Yang D."/>
            <person name="Bader C.D."/>
            <person name="Teijaro C.N."/>
            <person name="Fluegel L."/>
            <person name="Davis C.M."/>
            <person name="Simpson J.R."/>
            <person name="Lauterbach L."/>
            <person name="Steele A.D."/>
            <person name="Gui C."/>
            <person name="Meng S."/>
            <person name="Li G."/>
            <person name="Viehrig K."/>
            <person name="Ye F."/>
            <person name="Su P."/>
            <person name="Kiefer A.F."/>
            <person name="Nichols A."/>
            <person name="Cepeda A.J."/>
            <person name="Yan W."/>
            <person name="Fan B."/>
            <person name="Jiang Y."/>
            <person name="Adhikari A."/>
            <person name="Zheng C.-J."/>
            <person name="Schuster L."/>
            <person name="Cowan T.M."/>
            <person name="Smanski M.J."/>
            <person name="Chevrette M.G."/>
            <person name="De Carvalho L.P.S."/>
            <person name="Shen B."/>
        </authorList>
    </citation>
    <scope>NUCLEOTIDE SEQUENCE [LARGE SCALE GENOMIC DNA]</scope>
    <source>
        <strain evidence="9 10">NPDC006434</strain>
    </source>
</reference>
<dbReference type="Proteomes" id="UP001550210">
    <property type="component" value="Unassembled WGS sequence"/>
</dbReference>
<keyword evidence="4 5" id="KW-0067">ATP-binding</keyword>
<evidence type="ECO:0000313" key="10">
    <source>
        <dbReference type="Proteomes" id="UP001550210"/>
    </source>
</evidence>
<dbReference type="PROSITE" id="PS50011">
    <property type="entry name" value="PROTEIN_KINASE_DOM"/>
    <property type="match status" value="1"/>
</dbReference>
<dbReference type="Pfam" id="PF00069">
    <property type="entry name" value="Pkinase"/>
    <property type="match status" value="1"/>
</dbReference>
<keyword evidence="3 9" id="KW-0418">Kinase</keyword>
<keyword evidence="7" id="KW-0812">Transmembrane</keyword>
<sequence length="605" mass="63931">MGDSVYPVAEAYSLVGDVLTSGDTLRLAAVVLLLRLVTWSQLRRAQSSIRNWALPVSEGGSVKHSFAWYSDLALRAAVLFLLTADSYRLEEWGLPSYEASSVFVIGGSPFFARREQYAWEGTAELAYTVPLWVACLAAWYFTQRNLYTIGMPSAVWNDRRLRTQVWHALVVGVFAAFLASVATAVALLVFNLVALLLSFRPADVTTATEAAPSTAAPGTVDGAAPTSSAPHATPSVPAGSPRVRAGSPRVPVGTPPVPAPAPPAPAGAVAPAPVAPPSVPVAATPAPAAVPVPYVPTQIDHDHDVDGSGIPAHQPLRPNEARTLGTYQLLGRIGSGGMGTVYLARRQGSATQVALKTINPSLVDDPELLRRFERETEVLAMVPSAYTAQVLDTGVADGRPYLAMELLDGQTLNAHLNKRGPFRSAEALRSLALAMATALADIHRLGLVHRDLKPANVMLTTAGPRLLDFGIATLMDSTRITRTGMGVGTLTYMAPEQFGDTDIGPAADIWAWACCIICAAHGASPFTAAGTGAVIRRIVDTGPDTTAVDALHRLDPTLADATRRALTLDVADRPANGTELLKLLTNDEPPAVAEEIATGWHTLML</sequence>
<keyword evidence="1 9" id="KW-0808">Transferase</keyword>
<evidence type="ECO:0000256" key="1">
    <source>
        <dbReference type="ARBA" id="ARBA00022679"/>
    </source>
</evidence>
<proteinExistence type="predicted"/>
<dbReference type="SMART" id="SM00220">
    <property type="entry name" value="S_TKc"/>
    <property type="match status" value="1"/>
</dbReference>
<accession>A0ABV2UUQ3</accession>